<protein>
    <submittedName>
        <fullName evidence="2">Uncharacterized protein</fullName>
    </submittedName>
</protein>
<feature type="region of interest" description="Disordered" evidence="1">
    <location>
        <begin position="1"/>
        <end position="50"/>
    </location>
</feature>
<dbReference type="EMBL" id="REGW02000019">
    <property type="protein sequence ID" value="KAE8281778.1"/>
    <property type="molecule type" value="Genomic_DNA"/>
</dbReference>
<organism evidence="2 3">
    <name type="scientific">Larimichthys crocea</name>
    <name type="common">Large yellow croaker</name>
    <name type="synonym">Pseudosciaena crocea</name>
    <dbReference type="NCBI Taxonomy" id="215358"/>
    <lineage>
        <taxon>Eukaryota</taxon>
        <taxon>Metazoa</taxon>
        <taxon>Chordata</taxon>
        <taxon>Craniata</taxon>
        <taxon>Vertebrata</taxon>
        <taxon>Euteleostomi</taxon>
        <taxon>Actinopterygii</taxon>
        <taxon>Neopterygii</taxon>
        <taxon>Teleostei</taxon>
        <taxon>Neoteleostei</taxon>
        <taxon>Acanthomorphata</taxon>
        <taxon>Eupercaria</taxon>
        <taxon>Sciaenidae</taxon>
        <taxon>Larimichthys</taxon>
    </lineage>
</organism>
<gene>
    <name evidence="2" type="ORF">D5F01_LYC19161</name>
</gene>
<sequence length="177" mass="18379">MERLVSSAGNAQTDTAEQGHFTGPELMPGKGSGRNRRVPTCPQASLVSTPQTRECKQPSAWSTGVCQLIVRRQGERCGEAAASDPVEGLPAGTGRGRTPERRSTASFRILRREEEVEDLVEGNPLGLVVEWPAIRALPATSGGKVVVSAGAVCGSRSERDGAAGPAGASGGWARVSS</sequence>
<accession>A0A6G0HR91</accession>
<reference evidence="2 3" key="1">
    <citation type="submission" date="2019-07" db="EMBL/GenBank/DDBJ databases">
        <title>Chromosome genome assembly for large yellow croaker.</title>
        <authorList>
            <person name="Xiao S."/>
        </authorList>
    </citation>
    <scope>NUCLEOTIDE SEQUENCE [LARGE SCALE GENOMIC DNA]</scope>
    <source>
        <strain evidence="2">JMULYC20181020</strain>
        <tissue evidence="2">Muscle</tissue>
    </source>
</reference>
<evidence type="ECO:0000313" key="2">
    <source>
        <dbReference type="EMBL" id="KAE8281778.1"/>
    </source>
</evidence>
<evidence type="ECO:0000313" key="3">
    <source>
        <dbReference type="Proteomes" id="UP000424527"/>
    </source>
</evidence>
<keyword evidence="3" id="KW-1185">Reference proteome</keyword>
<name>A0A6G0HR91_LARCR</name>
<dbReference type="AlphaFoldDB" id="A0A6G0HR91"/>
<dbReference type="Proteomes" id="UP000424527">
    <property type="component" value="Unassembled WGS sequence"/>
</dbReference>
<evidence type="ECO:0000256" key="1">
    <source>
        <dbReference type="SAM" id="MobiDB-lite"/>
    </source>
</evidence>
<comment type="caution">
    <text evidence="2">The sequence shown here is derived from an EMBL/GenBank/DDBJ whole genome shotgun (WGS) entry which is preliminary data.</text>
</comment>
<proteinExistence type="predicted"/>
<feature type="region of interest" description="Disordered" evidence="1">
    <location>
        <begin position="79"/>
        <end position="103"/>
    </location>
</feature>
<feature type="compositionally biased region" description="Polar residues" evidence="1">
    <location>
        <begin position="7"/>
        <end position="16"/>
    </location>
</feature>
<feature type="region of interest" description="Disordered" evidence="1">
    <location>
        <begin position="155"/>
        <end position="177"/>
    </location>
</feature>